<dbReference type="PANTHER" id="PTHR12677">
    <property type="entry name" value="GOLGI APPARATUS MEMBRANE PROTEIN TVP38-RELATED"/>
    <property type="match status" value="1"/>
</dbReference>
<reference evidence="9 10" key="1">
    <citation type="journal article" date="2010" name="J. Bacteriol.">
        <title>Genome sequence of a cellulose-producing bacterium, Gluconacetobacter hansenii ATCC 23769.</title>
        <authorList>
            <person name="Iyer P.R."/>
            <person name="Geib S.M."/>
            <person name="Catchmark J."/>
            <person name="Kao T.H."/>
            <person name="Tien M."/>
        </authorList>
    </citation>
    <scope>NUCLEOTIDE SEQUENCE [LARGE SCALE GENOMIC DNA]</scope>
    <source>
        <strain evidence="9 10">ATCC 23769</strain>
    </source>
</reference>
<evidence type="ECO:0000256" key="1">
    <source>
        <dbReference type="ARBA" id="ARBA00004651"/>
    </source>
</evidence>
<dbReference type="Proteomes" id="UP000006468">
    <property type="component" value="Chromosome"/>
</dbReference>
<feature type="transmembrane region" description="Helical" evidence="6">
    <location>
        <begin position="111"/>
        <end position="129"/>
    </location>
</feature>
<feature type="domain" description="VTT" evidence="8">
    <location>
        <begin position="129"/>
        <end position="248"/>
    </location>
</feature>
<dbReference type="Pfam" id="PF09335">
    <property type="entry name" value="VTT_dom"/>
    <property type="match status" value="1"/>
</dbReference>
<evidence type="ECO:0000256" key="4">
    <source>
        <dbReference type="ARBA" id="ARBA00022989"/>
    </source>
</evidence>
<dbReference type="EMBL" id="ADTV01000003">
    <property type="protein sequence ID" value="EFG85867.1"/>
    <property type="molecule type" value="Genomic_DNA"/>
</dbReference>
<evidence type="ECO:0000256" key="5">
    <source>
        <dbReference type="ARBA" id="ARBA00023136"/>
    </source>
</evidence>
<evidence type="ECO:0000256" key="2">
    <source>
        <dbReference type="ARBA" id="ARBA00022475"/>
    </source>
</evidence>
<evidence type="ECO:0000313" key="9">
    <source>
        <dbReference type="EMBL" id="EFG85867.1"/>
    </source>
</evidence>
<feature type="transmembrane region" description="Helical" evidence="6">
    <location>
        <begin position="141"/>
        <end position="165"/>
    </location>
</feature>
<name>D5QAZ4_NOVHA</name>
<dbReference type="GO" id="GO:0005886">
    <property type="term" value="C:plasma membrane"/>
    <property type="evidence" value="ECO:0007669"/>
    <property type="project" value="UniProtKB-SubCell"/>
</dbReference>
<keyword evidence="2 6" id="KW-1003">Cell membrane</keyword>
<dbReference type="InterPro" id="IPR032816">
    <property type="entry name" value="VTT_dom"/>
</dbReference>
<feature type="compositionally biased region" description="Pro residues" evidence="7">
    <location>
        <begin position="34"/>
        <end position="48"/>
    </location>
</feature>
<feature type="transmembrane region" description="Helical" evidence="6">
    <location>
        <begin position="202"/>
        <end position="222"/>
    </location>
</feature>
<protein>
    <recommendedName>
        <fullName evidence="6">TVP38/TMEM64 family membrane protein</fullName>
    </recommendedName>
</protein>
<feature type="region of interest" description="Disordered" evidence="7">
    <location>
        <begin position="32"/>
        <end position="52"/>
    </location>
</feature>
<keyword evidence="4 6" id="KW-1133">Transmembrane helix</keyword>
<keyword evidence="5 6" id="KW-0472">Membrane</keyword>
<evidence type="ECO:0000313" key="10">
    <source>
        <dbReference type="Proteomes" id="UP000006468"/>
    </source>
</evidence>
<organism evidence="9 10">
    <name type="scientific">Novacetimonas hansenii ATCC 23769</name>
    <dbReference type="NCBI Taxonomy" id="714995"/>
    <lineage>
        <taxon>Bacteria</taxon>
        <taxon>Pseudomonadati</taxon>
        <taxon>Pseudomonadota</taxon>
        <taxon>Alphaproteobacteria</taxon>
        <taxon>Acetobacterales</taxon>
        <taxon>Acetobacteraceae</taxon>
        <taxon>Novacetimonas</taxon>
    </lineage>
</organism>
<feature type="transmembrane region" description="Helical" evidence="6">
    <location>
        <begin position="229"/>
        <end position="251"/>
    </location>
</feature>
<keyword evidence="3 6" id="KW-0812">Transmembrane</keyword>
<comment type="subcellular location">
    <subcellularLocation>
        <location evidence="1 6">Cell membrane</location>
        <topology evidence="1 6">Multi-pass membrane protein</topology>
    </subcellularLocation>
</comment>
<comment type="caution">
    <text evidence="9">The sequence shown here is derived from an EMBL/GenBank/DDBJ whole genome shotgun (WGS) entry which is preliminary data.</text>
</comment>
<dbReference type="HOGENOM" id="CLU_038944_4_1_5"/>
<evidence type="ECO:0000256" key="6">
    <source>
        <dbReference type="RuleBase" id="RU366058"/>
    </source>
</evidence>
<dbReference type="PANTHER" id="PTHR12677:SF59">
    <property type="entry name" value="GOLGI APPARATUS MEMBRANE PROTEIN TVP38-RELATED"/>
    <property type="match status" value="1"/>
</dbReference>
<sequence length="289" mass="29965">MPGPGHRVRICRSVRSRPHDIVTEDVFPRVTRSCPPPTPTLPGTPDAPSPTTVAPRVGARVLLRPALMLAMAVALVVAVRFMPVLHVGAGTGLGKGPGAGMGDIGMLRDGVWGRIWFVLAGAAFCALGLPRQAVCLAAGMAYGTVQGMTLATCATVAGGMVDFLVARVMGRMGGTARLPSRVRDMCARLGRPLRERTFTCVLVLRLLPVGSAMMLSIAAGLVGARVAGFIAATALGSLPQTAVFVLMGGGTEVNHQWQVALAVGLFVISGLGGVWLLRGSQIARADRTT</sequence>
<proteinExistence type="inferred from homology"/>
<dbReference type="AlphaFoldDB" id="D5QAZ4"/>
<accession>D5QAZ4</accession>
<feature type="transmembrane region" description="Helical" evidence="6">
    <location>
        <begin position="257"/>
        <end position="277"/>
    </location>
</feature>
<evidence type="ECO:0000256" key="3">
    <source>
        <dbReference type="ARBA" id="ARBA00022692"/>
    </source>
</evidence>
<comment type="similarity">
    <text evidence="6">Belongs to the TVP38/TMEM64 family.</text>
</comment>
<dbReference type="InterPro" id="IPR015414">
    <property type="entry name" value="TMEM64"/>
</dbReference>
<feature type="transmembrane region" description="Helical" evidence="6">
    <location>
        <begin position="66"/>
        <end position="91"/>
    </location>
</feature>
<evidence type="ECO:0000259" key="8">
    <source>
        <dbReference type="Pfam" id="PF09335"/>
    </source>
</evidence>
<gene>
    <name evidence="9" type="ORF">GXY_01338</name>
</gene>
<evidence type="ECO:0000256" key="7">
    <source>
        <dbReference type="SAM" id="MobiDB-lite"/>
    </source>
</evidence>